<dbReference type="Proteomes" id="UP000828048">
    <property type="component" value="Chromosome 3"/>
</dbReference>
<name>A0ACB7YYA2_9ERIC</name>
<comment type="caution">
    <text evidence="1">The sequence shown here is derived from an EMBL/GenBank/DDBJ whole genome shotgun (WGS) entry which is preliminary data.</text>
</comment>
<dbReference type="EMBL" id="CM037153">
    <property type="protein sequence ID" value="KAH7858278.1"/>
    <property type="molecule type" value="Genomic_DNA"/>
</dbReference>
<sequence>MRQLVKAGSRPPWVGLSAALWVEIAAGNAYNFPLYSPALKSVLGYNQQLVTILGVANDFGENVGILPGIVCNKLPPWVVLLIGVCACFLGYGVLWLAVSQTVQSVPYWVLWIALCIATNSSAWLATAVLVTNMRNFPLSRGTVAGILKGYIGISAAVYTEVYSMVLKESATKLLLFLTLGLPVICLAMMYFIRPCTAASGEDSSVHVHFLFTQAASLCLAIYVLTTMVLKDLLSLNNAVSYTFVAVMVVLLVSPIAIPIKMTLFPVYSKRRGPPFVSTVDLVSGANDASQTDPLLVESPSDTNLSSSNESEDVSDVDVLLAVGEGAVKKKRRPKRGEDFTFREAVVKADFWLLWLVYFCGVGSGVTVLNNLAQIGVSYGVDDTTILLCLFSFCNFLGRLGAGAVSEHFVRSKKIPRTIWMTITQIIMIVTFLLYASALNGTLYVATGLLGICYGVQFAIMIPTASELFGLKHFGTIFNFMQLGNPIGALLFSALLAGYVYDTEVAKQEGSRVTIHLEQPTHPPLSPLFSENAIPPPPPTVAALPPSSDSTSRVMETSFLYQFTNDDLMDHRLSSNDRREFYNKMKEVNYAMFAPDNAVVVGMSVYTIPHPSCLKYTFSCGEVTYPDYRVKEDVNWETNPKDSDDCRLCLVRKGCEVIPMSNFHGIR</sequence>
<evidence type="ECO:0000313" key="2">
    <source>
        <dbReference type="Proteomes" id="UP000828048"/>
    </source>
</evidence>
<organism evidence="1 2">
    <name type="scientific">Vaccinium darrowii</name>
    <dbReference type="NCBI Taxonomy" id="229202"/>
    <lineage>
        <taxon>Eukaryota</taxon>
        <taxon>Viridiplantae</taxon>
        <taxon>Streptophyta</taxon>
        <taxon>Embryophyta</taxon>
        <taxon>Tracheophyta</taxon>
        <taxon>Spermatophyta</taxon>
        <taxon>Magnoliopsida</taxon>
        <taxon>eudicotyledons</taxon>
        <taxon>Gunneridae</taxon>
        <taxon>Pentapetalae</taxon>
        <taxon>asterids</taxon>
        <taxon>Ericales</taxon>
        <taxon>Ericaceae</taxon>
        <taxon>Vaccinioideae</taxon>
        <taxon>Vaccinieae</taxon>
        <taxon>Vaccinium</taxon>
    </lineage>
</organism>
<evidence type="ECO:0000313" key="1">
    <source>
        <dbReference type="EMBL" id="KAH7858278.1"/>
    </source>
</evidence>
<gene>
    <name evidence="1" type="ORF">Vadar_021950</name>
</gene>
<proteinExistence type="predicted"/>
<keyword evidence="2" id="KW-1185">Reference proteome</keyword>
<protein>
    <submittedName>
        <fullName evidence="1">Uncharacterized protein</fullName>
    </submittedName>
</protein>
<accession>A0ACB7YYA2</accession>
<reference evidence="1 2" key="1">
    <citation type="journal article" date="2021" name="Hortic Res">
        <title>High-quality reference genome and annotation aids understanding of berry development for evergreen blueberry (Vaccinium darrowii).</title>
        <authorList>
            <person name="Yu J."/>
            <person name="Hulse-Kemp A.M."/>
            <person name="Babiker E."/>
            <person name="Staton M."/>
        </authorList>
    </citation>
    <scope>NUCLEOTIDE SEQUENCE [LARGE SCALE GENOMIC DNA]</scope>
    <source>
        <strain evidence="2">cv. NJ 8807/NJ 8810</strain>
        <tissue evidence="1">Young leaf</tissue>
    </source>
</reference>